<evidence type="ECO:0000256" key="6">
    <source>
        <dbReference type="SAM" id="MobiDB-lite"/>
    </source>
</evidence>
<feature type="transmembrane region" description="Helical" evidence="7">
    <location>
        <begin position="271"/>
        <end position="291"/>
    </location>
</feature>
<comment type="subcellular location">
    <subcellularLocation>
        <location evidence="1">Endomembrane system</location>
        <topology evidence="1">Multi-pass membrane protein</topology>
    </subcellularLocation>
</comment>
<dbReference type="EMBL" id="CP017814">
    <property type="protein sequence ID" value="APA05944.1"/>
    <property type="molecule type" value="Genomic_DNA"/>
</dbReference>
<feature type="transmembrane region" description="Helical" evidence="7">
    <location>
        <begin position="200"/>
        <end position="220"/>
    </location>
</feature>
<dbReference type="GO" id="GO:0022857">
    <property type="term" value="F:transmembrane transporter activity"/>
    <property type="evidence" value="ECO:0007669"/>
    <property type="project" value="InterPro"/>
</dbReference>
<gene>
    <name evidence="9" type="ORF">sscle_01g007140</name>
</gene>
<organism evidence="9 10">
    <name type="scientific">Sclerotinia sclerotiorum (strain ATCC 18683 / 1980 / Ss-1)</name>
    <name type="common">White mold</name>
    <name type="synonym">Whetzelinia sclerotiorum</name>
    <dbReference type="NCBI Taxonomy" id="665079"/>
    <lineage>
        <taxon>Eukaryota</taxon>
        <taxon>Fungi</taxon>
        <taxon>Dikarya</taxon>
        <taxon>Ascomycota</taxon>
        <taxon>Pezizomycotina</taxon>
        <taxon>Leotiomycetes</taxon>
        <taxon>Helotiales</taxon>
        <taxon>Sclerotiniaceae</taxon>
        <taxon>Sclerotinia</taxon>
    </lineage>
</organism>
<dbReference type="Gene3D" id="1.20.1250.20">
    <property type="entry name" value="MFS general substrate transporter like domains"/>
    <property type="match status" value="1"/>
</dbReference>
<dbReference type="VEuPathDB" id="FungiDB:sscle_01g007140"/>
<evidence type="ECO:0000256" key="5">
    <source>
        <dbReference type="ARBA" id="ARBA00023136"/>
    </source>
</evidence>
<evidence type="ECO:0000256" key="2">
    <source>
        <dbReference type="ARBA" id="ARBA00022448"/>
    </source>
</evidence>
<evidence type="ECO:0000256" key="1">
    <source>
        <dbReference type="ARBA" id="ARBA00004127"/>
    </source>
</evidence>
<keyword evidence="3 7" id="KW-0812">Transmembrane</keyword>
<dbReference type="PROSITE" id="PS50850">
    <property type="entry name" value="MFS"/>
    <property type="match status" value="1"/>
</dbReference>
<feature type="domain" description="Major facilitator superfamily (MFS) profile" evidence="8">
    <location>
        <begin position="49"/>
        <end position="536"/>
    </location>
</feature>
<dbReference type="KEGG" id="ssl:SS1G_01651"/>
<evidence type="ECO:0000259" key="8">
    <source>
        <dbReference type="PROSITE" id="PS50850"/>
    </source>
</evidence>
<dbReference type="InterPro" id="IPR020846">
    <property type="entry name" value="MFS_dom"/>
</dbReference>
<protein>
    <recommendedName>
        <fullName evidence="8">Major facilitator superfamily (MFS) profile domain-containing protein</fullName>
    </recommendedName>
</protein>
<dbReference type="SUPFAM" id="SSF103473">
    <property type="entry name" value="MFS general substrate transporter"/>
    <property type="match status" value="1"/>
</dbReference>
<dbReference type="Pfam" id="PF07690">
    <property type="entry name" value="MFS_1"/>
    <property type="match status" value="1"/>
</dbReference>
<reference evidence="10" key="1">
    <citation type="journal article" date="2017" name="Genome Biol. Evol.">
        <title>The complete genome sequence of the phytopathogenic fungus Sclerotinia sclerotiorum reveals insights into the genome architecture of broad host range pathogens.</title>
        <authorList>
            <person name="Derbyshire M."/>
            <person name="Denton-Giles M."/>
            <person name="Hegedus D."/>
            <person name="Seifbarghy S."/>
            <person name="Rollins J."/>
            <person name="van Kan J."/>
            <person name="Seidl M.F."/>
            <person name="Faino L."/>
            <person name="Mbengue M."/>
            <person name="Navaud O."/>
            <person name="Raffaele S."/>
            <person name="Hammond-Kosack K."/>
            <person name="Heard S."/>
            <person name="Oliver R."/>
        </authorList>
    </citation>
    <scope>NUCLEOTIDE SEQUENCE [LARGE SCALE GENOMIC DNA]</scope>
    <source>
        <strain evidence="10">ATCC 18683 / 1980 / Ss-1</strain>
    </source>
</reference>
<keyword evidence="5 7" id="KW-0472">Membrane</keyword>
<name>A0A1D9PTA8_SCLS1</name>
<dbReference type="PANTHER" id="PTHR23501">
    <property type="entry name" value="MAJOR FACILITATOR SUPERFAMILY"/>
    <property type="match status" value="1"/>
</dbReference>
<evidence type="ECO:0000256" key="4">
    <source>
        <dbReference type="ARBA" id="ARBA00022989"/>
    </source>
</evidence>
<dbReference type="AlphaFoldDB" id="A0A1D9PTA8"/>
<feature type="transmembrane region" description="Helical" evidence="7">
    <location>
        <begin position="509"/>
        <end position="531"/>
    </location>
</feature>
<evidence type="ECO:0000313" key="10">
    <source>
        <dbReference type="Proteomes" id="UP000177798"/>
    </source>
</evidence>
<feature type="region of interest" description="Disordered" evidence="6">
    <location>
        <begin position="1"/>
        <end position="37"/>
    </location>
</feature>
<feature type="transmembrane region" description="Helical" evidence="7">
    <location>
        <begin position="403"/>
        <end position="425"/>
    </location>
</feature>
<dbReference type="InterPro" id="IPR011701">
    <property type="entry name" value="MFS"/>
</dbReference>
<keyword evidence="2" id="KW-0813">Transport</keyword>
<evidence type="ECO:0000256" key="7">
    <source>
        <dbReference type="SAM" id="Phobius"/>
    </source>
</evidence>
<dbReference type="InterPro" id="IPR036259">
    <property type="entry name" value="MFS_trans_sf"/>
</dbReference>
<dbReference type="OrthoDB" id="6770063at2759"/>
<dbReference type="RefSeq" id="XP_001597457.1">
    <property type="nucleotide sequence ID" value="XM_001597407.1"/>
</dbReference>
<feature type="transmembrane region" description="Helical" evidence="7">
    <location>
        <begin position="172"/>
        <end position="194"/>
    </location>
</feature>
<dbReference type="GO" id="GO:0012505">
    <property type="term" value="C:endomembrane system"/>
    <property type="evidence" value="ECO:0007669"/>
    <property type="project" value="UniProtKB-SubCell"/>
</dbReference>
<feature type="transmembrane region" description="Helical" evidence="7">
    <location>
        <begin position="377"/>
        <end position="397"/>
    </location>
</feature>
<sequence length="542" mass="58210">MSTQNPTEATPLLDPSPEPQSEIIYPNDETSDSNDSIPDDPTTLQVWILMFGPFLSAFVSSVDSSMIATLSSPITSSFGSLSHLSWLASAYFIANAAIQPLSGKLTDIYGRRNGLVLANIVFSLGNYMCASAESEWILIAGRVVAGLGGGGIMAITTFLLSDLVPLRERGVWQGVGNMISGVGSGIGGVLGGWINDSFGWEAAFFLQIPITLLATIWMWFTIRIPIVDDGEGKSKLKRIDYLGSISLFITLVMLLLGMSAGGNTVSWTDPIVLISLPLSFISLIVFIVTELKYAKEPIIPLPLLCDLSVAGGCLTNAFSSGSRFAVIFYLPLFLEAQGYTATQIGLRLIPGSLGTAIASMMAGLIVKSTGRFSKLGIVSQIIYLLGMVFICTFTLHTSAWPPYVWFFVINIGYGITLTTTILALLSSVGAKDHAVILSALFAFRSTGTVLGISIAGLTYQNVLGRLLWEKLGGIDNAAERIQQIIDDFRVVNGLEEGLKQLALQAYVGAVRAVFFVLLGMGSLALVSTLLIRDRELSRRMAR</sequence>
<dbReference type="Proteomes" id="UP000177798">
    <property type="component" value="Chromosome 1"/>
</dbReference>
<feature type="transmembrane region" description="Helical" evidence="7">
    <location>
        <begin position="241"/>
        <end position="259"/>
    </location>
</feature>
<feature type="transmembrane region" description="Helical" evidence="7">
    <location>
        <begin position="344"/>
        <end position="365"/>
    </location>
</feature>
<feature type="transmembrane region" description="Helical" evidence="7">
    <location>
        <begin position="437"/>
        <end position="459"/>
    </location>
</feature>
<proteinExistence type="predicted"/>
<feature type="transmembrane region" description="Helical" evidence="7">
    <location>
        <begin position="136"/>
        <end position="160"/>
    </location>
</feature>
<evidence type="ECO:0000313" key="9">
    <source>
        <dbReference type="EMBL" id="APA05944.1"/>
    </source>
</evidence>
<accession>A0A1D9PTA8</accession>
<dbReference type="Gene3D" id="1.20.1720.10">
    <property type="entry name" value="Multidrug resistance protein D"/>
    <property type="match status" value="1"/>
</dbReference>
<evidence type="ECO:0000256" key="3">
    <source>
        <dbReference type="ARBA" id="ARBA00022692"/>
    </source>
</evidence>
<keyword evidence="4 7" id="KW-1133">Transmembrane helix</keyword>
<dbReference type="OMA" id="ESEWILI"/>
<dbReference type="PANTHER" id="PTHR23501:SF191">
    <property type="entry name" value="VACUOLAR BASIC AMINO ACID TRANSPORTER 4"/>
    <property type="match status" value="1"/>
</dbReference>